<gene>
    <name evidence="11" type="primary">thiM</name>
    <name evidence="12" type="ORF">BJ979_000172</name>
</gene>
<keyword evidence="5 11" id="KW-0479">Metal-binding</keyword>
<dbReference type="CDD" id="cd01170">
    <property type="entry name" value="THZ_kinase"/>
    <property type="match status" value="1"/>
</dbReference>
<dbReference type="Gene3D" id="3.40.1190.20">
    <property type="match status" value="1"/>
</dbReference>
<keyword evidence="13" id="KW-1185">Reference proteome</keyword>
<sequence>MNAVLSSTLPPHAALLALRERAPLVQCVTNAVVTNFTANVLLALGAAPAMSDLPGEAGVFAGVADGSLVNLGTPTPVQADGAREVVAATRRWVLDPVAVGALPVRTALAHELLESRPAIIRGNASEVLSLAGAGAGGRGVDSVDGPDAARAAAIHLALATGSVVAVSGEIDLVTDGREIVRVPGGDVLLTKVTGGGCSLGATMAAFLGVTDALSAAVAASLVHAIAAERAAARATGPGSFATAFLDELAALEPRDLELAESRLVRTAADVTAEVAAEVTL</sequence>
<evidence type="ECO:0000256" key="1">
    <source>
        <dbReference type="ARBA" id="ARBA00001771"/>
    </source>
</evidence>
<accession>A0A852Y3R6</accession>
<dbReference type="GO" id="GO:0000287">
    <property type="term" value="F:magnesium ion binding"/>
    <property type="evidence" value="ECO:0007669"/>
    <property type="project" value="UniProtKB-UniRule"/>
</dbReference>
<dbReference type="SUPFAM" id="SSF53613">
    <property type="entry name" value="Ribokinase-like"/>
    <property type="match status" value="1"/>
</dbReference>
<evidence type="ECO:0000256" key="6">
    <source>
        <dbReference type="ARBA" id="ARBA00022741"/>
    </source>
</evidence>
<dbReference type="GO" id="GO:0009229">
    <property type="term" value="P:thiamine diphosphate biosynthetic process"/>
    <property type="evidence" value="ECO:0007669"/>
    <property type="project" value="UniProtKB-UniRule"/>
</dbReference>
<evidence type="ECO:0000256" key="9">
    <source>
        <dbReference type="ARBA" id="ARBA00022842"/>
    </source>
</evidence>
<keyword evidence="8 11" id="KW-0067">ATP-binding</keyword>
<dbReference type="InterPro" id="IPR029056">
    <property type="entry name" value="Ribokinase-like"/>
</dbReference>
<feature type="binding site" evidence="11">
    <location>
        <position position="194"/>
    </location>
    <ligand>
        <name>substrate</name>
    </ligand>
</feature>
<dbReference type="InterPro" id="IPR000417">
    <property type="entry name" value="Hyethyz_kinase"/>
</dbReference>
<reference evidence="12 13" key="1">
    <citation type="submission" date="2020-07" db="EMBL/GenBank/DDBJ databases">
        <title>Sequencing the genomes of 1000 actinobacteria strains.</title>
        <authorList>
            <person name="Klenk H.-P."/>
        </authorList>
    </citation>
    <scope>NUCLEOTIDE SEQUENCE [LARGE SCALE GENOMIC DNA]</scope>
    <source>
        <strain evidence="12 13">DSM 23141</strain>
    </source>
</reference>
<evidence type="ECO:0000256" key="4">
    <source>
        <dbReference type="ARBA" id="ARBA00022679"/>
    </source>
</evidence>
<keyword evidence="4 11" id="KW-0808">Transferase</keyword>
<protein>
    <recommendedName>
        <fullName evidence="11">Hydroxyethylthiazole kinase</fullName>
        <ecNumber evidence="11">2.7.1.50</ecNumber>
    </recommendedName>
    <alternativeName>
        <fullName evidence="11">4-methyl-5-beta-hydroxyethylthiazole kinase</fullName>
        <shortName evidence="11">TH kinase</shortName>
        <shortName evidence="11">Thz kinase</shortName>
    </alternativeName>
</protein>
<evidence type="ECO:0000256" key="7">
    <source>
        <dbReference type="ARBA" id="ARBA00022777"/>
    </source>
</evidence>
<name>A0A852Y3R6_9MICO</name>
<dbReference type="EMBL" id="JACBZY010000001">
    <property type="protein sequence ID" value="NYG97546.1"/>
    <property type="molecule type" value="Genomic_DNA"/>
</dbReference>
<dbReference type="PRINTS" id="PR01099">
    <property type="entry name" value="HYETHTZKNASE"/>
</dbReference>
<keyword evidence="7 11" id="KW-0418">Kinase</keyword>
<keyword evidence="6 11" id="KW-0547">Nucleotide-binding</keyword>
<dbReference type="NCBIfam" id="NF006830">
    <property type="entry name" value="PRK09355.1"/>
    <property type="match status" value="1"/>
</dbReference>
<evidence type="ECO:0000256" key="11">
    <source>
        <dbReference type="HAMAP-Rule" id="MF_00228"/>
    </source>
</evidence>
<dbReference type="UniPathway" id="UPA00060">
    <property type="reaction ID" value="UER00139"/>
</dbReference>
<organism evidence="12 13">
    <name type="scientific">Schumannella luteola</name>
    <dbReference type="NCBI Taxonomy" id="472059"/>
    <lineage>
        <taxon>Bacteria</taxon>
        <taxon>Bacillati</taxon>
        <taxon>Actinomycetota</taxon>
        <taxon>Actinomycetes</taxon>
        <taxon>Micrococcales</taxon>
        <taxon>Microbacteriaceae</taxon>
        <taxon>Schumannella</taxon>
    </lineage>
</organism>
<evidence type="ECO:0000256" key="8">
    <source>
        <dbReference type="ARBA" id="ARBA00022840"/>
    </source>
</evidence>
<feature type="binding site" evidence="11">
    <location>
        <position position="121"/>
    </location>
    <ligand>
        <name>ATP</name>
        <dbReference type="ChEBI" id="CHEBI:30616"/>
    </ligand>
</feature>
<dbReference type="AlphaFoldDB" id="A0A852Y3R6"/>
<feature type="binding site" evidence="11">
    <location>
        <position position="50"/>
    </location>
    <ligand>
        <name>substrate</name>
    </ligand>
</feature>
<comment type="function">
    <text evidence="11">Catalyzes the phosphorylation of the hydroxyl group of 4-methyl-5-beta-hydroxyethylthiazole (THZ).</text>
</comment>
<keyword evidence="9 11" id="KW-0460">Magnesium</keyword>
<feature type="binding site" evidence="11">
    <location>
        <position position="167"/>
    </location>
    <ligand>
        <name>ATP</name>
        <dbReference type="ChEBI" id="CHEBI:30616"/>
    </ligand>
</feature>
<comment type="cofactor">
    <cofactor evidence="2 11">
        <name>Mg(2+)</name>
        <dbReference type="ChEBI" id="CHEBI:18420"/>
    </cofactor>
</comment>
<dbReference type="GO" id="GO:0004417">
    <property type="term" value="F:hydroxyethylthiazole kinase activity"/>
    <property type="evidence" value="ECO:0007669"/>
    <property type="project" value="UniProtKB-UniRule"/>
</dbReference>
<dbReference type="GO" id="GO:0009228">
    <property type="term" value="P:thiamine biosynthetic process"/>
    <property type="evidence" value="ECO:0007669"/>
    <property type="project" value="UniProtKB-KW"/>
</dbReference>
<comment type="caution">
    <text evidence="12">The sequence shown here is derived from an EMBL/GenBank/DDBJ whole genome shotgun (WGS) entry which is preliminary data.</text>
</comment>
<dbReference type="PIRSF" id="PIRSF000513">
    <property type="entry name" value="Thz_kinase"/>
    <property type="match status" value="1"/>
</dbReference>
<evidence type="ECO:0000256" key="3">
    <source>
        <dbReference type="ARBA" id="ARBA00004868"/>
    </source>
</evidence>
<evidence type="ECO:0000313" key="13">
    <source>
        <dbReference type="Proteomes" id="UP000553888"/>
    </source>
</evidence>
<dbReference type="EC" id="2.7.1.50" evidence="11"/>
<dbReference type="RefSeq" id="WP_179564291.1">
    <property type="nucleotide sequence ID" value="NZ_JACBZY010000001.1"/>
</dbReference>
<dbReference type="Pfam" id="PF02110">
    <property type="entry name" value="HK"/>
    <property type="match status" value="1"/>
</dbReference>
<keyword evidence="10 11" id="KW-0784">Thiamine biosynthesis</keyword>
<dbReference type="HAMAP" id="MF_00228">
    <property type="entry name" value="Thz_kinase"/>
    <property type="match status" value="1"/>
</dbReference>
<comment type="pathway">
    <text evidence="3 11">Cofactor biosynthesis; thiamine diphosphate biosynthesis; 4-methyl-5-(2-phosphoethyl)-thiazole from 5-(2-hydroxyethyl)-4-methylthiazole: step 1/1.</text>
</comment>
<comment type="similarity">
    <text evidence="11">Belongs to the Thz kinase family.</text>
</comment>
<dbReference type="Proteomes" id="UP000553888">
    <property type="component" value="Unassembled WGS sequence"/>
</dbReference>
<evidence type="ECO:0000313" key="12">
    <source>
        <dbReference type="EMBL" id="NYG97546.1"/>
    </source>
</evidence>
<comment type="catalytic activity">
    <reaction evidence="1 11">
        <text>5-(2-hydroxyethyl)-4-methylthiazole + ATP = 4-methyl-5-(2-phosphooxyethyl)-thiazole + ADP + H(+)</text>
        <dbReference type="Rhea" id="RHEA:24212"/>
        <dbReference type="ChEBI" id="CHEBI:15378"/>
        <dbReference type="ChEBI" id="CHEBI:17957"/>
        <dbReference type="ChEBI" id="CHEBI:30616"/>
        <dbReference type="ChEBI" id="CHEBI:58296"/>
        <dbReference type="ChEBI" id="CHEBI:456216"/>
        <dbReference type="EC" id="2.7.1.50"/>
    </reaction>
</comment>
<evidence type="ECO:0000256" key="2">
    <source>
        <dbReference type="ARBA" id="ARBA00001946"/>
    </source>
</evidence>
<evidence type="ECO:0000256" key="5">
    <source>
        <dbReference type="ARBA" id="ARBA00022723"/>
    </source>
</evidence>
<evidence type="ECO:0000256" key="10">
    <source>
        <dbReference type="ARBA" id="ARBA00022977"/>
    </source>
</evidence>
<proteinExistence type="inferred from homology"/>
<dbReference type="GO" id="GO:0005524">
    <property type="term" value="F:ATP binding"/>
    <property type="evidence" value="ECO:0007669"/>
    <property type="project" value="UniProtKB-UniRule"/>
</dbReference>